<comment type="caution">
    <text evidence="1">The sequence shown here is derived from an EMBL/GenBank/DDBJ whole genome shotgun (WGS) entry which is preliminary data.</text>
</comment>
<dbReference type="EMBL" id="ACLL01000006">
    <property type="protein sequence ID" value="EEW54667.1"/>
    <property type="molecule type" value="Genomic_DNA"/>
</dbReference>
<dbReference type="AlphaFoldDB" id="C8P499"/>
<evidence type="ECO:0000313" key="1">
    <source>
        <dbReference type="EMBL" id="EEW54667.1"/>
    </source>
</evidence>
<reference evidence="1 2" key="1">
    <citation type="submission" date="2009-09" db="EMBL/GenBank/DDBJ databases">
        <authorList>
            <person name="Qin X."/>
            <person name="Bachman B."/>
            <person name="Battles P."/>
            <person name="Bell A."/>
            <person name="Bess C."/>
            <person name="Bickham C."/>
            <person name="Chaboub L."/>
            <person name="Chen D."/>
            <person name="Coyle M."/>
            <person name="Deiros D.R."/>
            <person name="Dinh H."/>
            <person name="Forbes L."/>
            <person name="Fowler G."/>
            <person name="Francisco L."/>
            <person name="Fu Q."/>
            <person name="Gubbala S."/>
            <person name="Hale W."/>
            <person name="Han Y."/>
            <person name="Hemphill L."/>
            <person name="Highlander S.K."/>
            <person name="Hirani K."/>
            <person name="Hogues M."/>
            <person name="Jackson L."/>
            <person name="Jakkamsetti A."/>
            <person name="Javaid M."/>
            <person name="Jiang H."/>
            <person name="Korchina V."/>
            <person name="Kovar C."/>
            <person name="Lara F."/>
            <person name="Lee S."/>
            <person name="Mata R."/>
            <person name="Mathew T."/>
            <person name="Moen C."/>
            <person name="Morales K."/>
            <person name="Munidasa M."/>
            <person name="Nazareth L."/>
            <person name="Ngo R."/>
            <person name="Nguyen L."/>
            <person name="Okwuonu G."/>
            <person name="Ongeri F."/>
            <person name="Patil S."/>
            <person name="Petrosino J."/>
            <person name="Pham C."/>
            <person name="Pham P."/>
            <person name="Pu L.-L."/>
            <person name="Puazo M."/>
            <person name="Raj R."/>
            <person name="Reid J."/>
            <person name="Rouhana J."/>
            <person name="Saada N."/>
            <person name="Shang Y."/>
            <person name="Simmons D."/>
            <person name="Thornton R."/>
            <person name="Warren J."/>
            <person name="Weissenberger G."/>
            <person name="Zhang J."/>
            <person name="Zhang L."/>
            <person name="Zhou C."/>
            <person name="Zhu D."/>
            <person name="Muzny D."/>
            <person name="Worley K."/>
            <person name="Gibbs R."/>
        </authorList>
    </citation>
    <scope>NUCLEOTIDE SEQUENCE [LARGE SCALE GENOMIC DNA]</scope>
    <source>
        <strain evidence="1 2">DSM 16041</strain>
    </source>
</reference>
<protein>
    <submittedName>
        <fullName evidence="1">Uncharacterized protein</fullName>
    </submittedName>
</protein>
<organism evidence="1 2">
    <name type="scientific">Limosilactobacillus antri DSM 16041</name>
    <dbReference type="NCBI Taxonomy" id="525309"/>
    <lineage>
        <taxon>Bacteria</taxon>
        <taxon>Bacillati</taxon>
        <taxon>Bacillota</taxon>
        <taxon>Bacilli</taxon>
        <taxon>Lactobacillales</taxon>
        <taxon>Lactobacillaceae</taxon>
        <taxon>Limosilactobacillus</taxon>
    </lineage>
</organism>
<sequence length="41" mass="4714">MFNWARQLKKSYSQNNLVPKYVDVLNEGGILDASVPKYNVN</sequence>
<evidence type="ECO:0000313" key="2">
    <source>
        <dbReference type="Proteomes" id="UP000003675"/>
    </source>
</evidence>
<dbReference type="Proteomes" id="UP000003675">
    <property type="component" value="Unassembled WGS sequence"/>
</dbReference>
<name>C8P499_9LACO</name>
<dbReference type="HOGENOM" id="CLU_3271683_0_0_9"/>
<gene>
    <name evidence="1" type="ORF">HMPREF0494_0143</name>
</gene>
<proteinExistence type="predicted"/>
<accession>C8P499</accession>